<accession>A0A212JCU8</accession>
<dbReference type="RefSeq" id="WP_027180684.1">
    <property type="nucleotide sequence ID" value="NZ_LT598928.1"/>
</dbReference>
<evidence type="ECO:0000313" key="1">
    <source>
        <dbReference type="EMBL" id="SBV97238.1"/>
    </source>
</evidence>
<gene>
    <name evidence="1" type="ORF">KM92DES2_10899</name>
</gene>
<proteinExistence type="predicted"/>
<dbReference type="EMBL" id="FLUP01000001">
    <property type="protein sequence ID" value="SBV97238.1"/>
    <property type="molecule type" value="Genomic_DNA"/>
</dbReference>
<organism evidence="1">
    <name type="scientific">uncultured Desulfovibrio sp</name>
    <dbReference type="NCBI Taxonomy" id="167968"/>
    <lineage>
        <taxon>Bacteria</taxon>
        <taxon>Pseudomonadati</taxon>
        <taxon>Thermodesulfobacteriota</taxon>
        <taxon>Desulfovibrionia</taxon>
        <taxon>Desulfovibrionales</taxon>
        <taxon>Desulfovibrionaceae</taxon>
        <taxon>Desulfovibrio</taxon>
        <taxon>environmental samples</taxon>
    </lineage>
</organism>
<reference evidence="1" key="1">
    <citation type="submission" date="2016-04" db="EMBL/GenBank/DDBJ databases">
        <authorList>
            <person name="Evans L.H."/>
            <person name="Alamgir A."/>
            <person name="Owens N."/>
            <person name="Weber N.D."/>
            <person name="Virtaneva K."/>
            <person name="Barbian K."/>
            <person name="Babar A."/>
            <person name="Rosenke K."/>
        </authorList>
    </citation>
    <scope>NUCLEOTIDE SEQUENCE</scope>
    <source>
        <strain evidence="1">92-2</strain>
    </source>
</reference>
<dbReference type="AlphaFoldDB" id="A0A212JCU8"/>
<name>A0A212JCU8_9BACT</name>
<protein>
    <submittedName>
        <fullName evidence="1">Uncharacterized protein</fullName>
    </submittedName>
</protein>
<dbReference type="GeneID" id="72381778"/>
<sequence length="170" mass="17825">MKVTNDQLEALLRQQSQTPGTTRAQTAQGGFEAALSEQMGLENAVASSAFPTAAAGQTSQASMISQMLLGSTQSESVDVDEDVIQSAFSQASGTLDMWDSYVNALGSSGQNGSLREAYSLLQGIDGQVSALKNSTASVRGQNAGLDSLVNELDVMTTTEKIKFNRGDYTA</sequence>